<sequence length="848" mass="89225">MSGKLDVLVVGGGPAGMAAALDLARAGLQVMIVEKEAVLGGRWLDYGCKAGEDCSRCNICLGFPLLEEVTSQKNITLVTGMVVVGVTGTTGAFTASLRATGPRIDWQKCDHCGRCREACPAGAILPPHPRGLPRAYRLDHSCCLRAKEDCQACVAACPRAAIELEPASPESIRARAIVVATGFAPFDAAGLPEYGYGFYPRVTTAMELESALSQGDLDAPGWERLAFIQCAGSRSRKLGHDYCSRVCCGYSLRLARALKYRGLSREITIFYMDLQLNDARLQELYRELRATPGLKLVRGMPSEIRRGRDGRVSIHYEDLSTGTLATEEFDRVFLAVGITPVRGEILPGLSLERDPAGFLAAVDRPNGIQASTPGVFLAGTCQAPRDIQESITHGRLAAAGVRKLLEGSGEKAGMSDISSGAGRSAAADVLVSGRGASALLAARDLMRAGLHVLLLDDDGDFDPADPAGELAGPLWSELTDNSKVTYLPGREILGVNGDAGSFSVQVGDGRRVANLQVRAILLANRLAAGLPAGIATGAVPILTQQQLAAKLAAGGRIPALTSQGVTGTADGDLLAGIRGGGEVVFWLDAVGDLSLAIHALAWQNIAALKERLEPDRTIYVLARQVRVAALPELEALYGRLREAGVIFIKPQEVPSWDGTCLEVTDPTRLTPGIPEVTRLHPDLLVIGEELAATPATRRLWQRLGLKAVQGEANGPAGMDSLYYRAVTTNRRGIFLVAAGREPVPAGEAGTAASLAAAAVVSFLKGEEQEAAPVTLAFRPPDGACAACLTCVRTCPHGAMVVQGKALVRTCSCQGCGICVAECPAHALELPEYTDVRLLQAAAGDKGGN</sequence>
<comment type="similarity">
    <text evidence="2">Belongs to the HdrA family.</text>
</comment>
<dbReference type="EMBL" id="CP017019">
    <property type="protein sequence ID" value="AOQ22854.1"/>
    <property type="molecule type" value="Genomic_DNA"/>
</dbReference>
<dbReference type="GO" id="GO:0051539">
    <property type="term" value="F:4 iron, 4 sulfur cluster binding"/>
    <property type="evidence" value="ECO:0007669"/>
    <property type="project" value="UniProtKB-KW"/>
</dbReference>
<dbReference type="InterPro" id="IPR017896">
    <property type="entry name" value="4Fe4S_Fe-S-bd"/>
</dbReference>
<feature type="domain" description="4Fe-4S ferredoxin-type" evidence="9">
    <location>
        <begin position="100"/>
        <end position="129"/>
    </location>
</feature>
<dbReference type="AlphaFoldDB" id="A0AAC9HFF4"/>
<dbReference type="InterPro" id="IPR036188">
    <property type="entry name" value="FAD/NAD-bd_sf"/>
</dbReference>
<keyword evidence="7" id="KW-0408">Iron</keyword>
<dbReference type="PRINTS" id="PR00411">
    <property type="entry name" value="PNDRDTASEI"/>
</dbReference>
<dbReference type="GO" id="GO:0016491">
    <property type="term" value="F:oxidoreductase activity"/>
    <property type="evidence" value="ECO:0007669"/>
    <property type="project" value="UniProtKB-KW"/>
</dbReference>
<evidence type="ECO:0000313" key="11">
    <source>
        <dbReference type="EMBL" id="TYL10006.1"/>
    </source>
</evidence>
<protein>
    <submittedName>
        <fullName evidence="11">Electron transport complex subunit RsxB</fullName>
    </submittedName>
    <submittedName>
        <fullName evidence="10">Glutamate synthase (NADPH) small subunit</fullName>
    </submittedName>
</protein>
<keyword evidence="13" id="KW-1185">Reference proteome</keyword>
<keyword evidence="6" id="KW-0560">Oxidoreductase</keyword>
<accession>A0AAC9HFF4</accession>
<evidence type="ECO:0000313" key="12">
    <source>
        <dbReference type="Proteomes" id="UP000094598"/>
    </source>
</evidence>
<dbReference type="Pfam" id="PF12831">
    <property type="entry name" value="FAD_oxidored"/>
    <property type="match status" value="1"/>
</dbReference>
<evidence type="ECO:0000259" key="9">
    <source>
        <dbReference type="PROSITE" id="PS51379"/>
    </source>
</evidence>
<evidence type="ECO:0000256" key="6">
    <source>
        <dbReference type="ARBA" id="ARBA00023002"/>
    </source>
</evidence>
<keyword evidence="4" id="KW-0479">Metal-binding</keyword>
<evidence type="ECO:0000313" key="10">
    <source>
        <dbReference type="EMBL" id="AOQ22854.1"/>
    </source>
</evidence>
<evidence type="ECO:0000313" key="13">
    <source>
        <dbReference type="Proteomes" id="UP000322283"/>
    </source>
</evidence>
<dbReference type="Proteomes" id="UP000094598">
    <property type="component" value="Chromosome"/>
</dbReference>
<organism evidence="10 12">
    <name type="scientific">Neomoorella thermoacetica</name>
    <name type="common">Clostridium thermoaceticum</name>
    <dbReference type="NCBI Taxonomy" id="1525"/>
    <lineage>
        <taxon>Bacteria</taxon>
        <taxon>Bacillati</taxon>
        <taxon>Bacillota</taxon>
        <taxon>Clostridia</taxon>
        <taxon>Neomoorellales</taxon>
        <taxon>Neomoorellaceae</taxon>
        <taxon>Neomoorella</taxon>
    </lineage>
</organism>
<evidence type="ECO:0000256" key="3">
    <source>
        <dbReference type="ARBA" id="ARBA00022485"/>
    </source>
</evidence>
<dbReference type="SUPFAM" id="SSF51905">
    <property type="entry name" value="FAD/NAD(P)-binding domain"/>
    <property type="match status" value="2"/>
</dbReference>
<dbReference type="PRINTS" id="PR00368">
    <property type="entry name" value="FADPNR"/>
</dbReference>
<evidence type="ECO:0000256" key="4">
    <source>
        <dbReference type="ARBA" id="ARBA00022723"/>
    </source>
</evidence>
<dbReference type="Proteomes" id="UP000322283">
    <property type="component" value="Unassembled WGS sequence"/>
</dbReference>
<dbReference type="SUPFAM" id="SSF54862">
    <property type="entry name" value="4Fe-4S ferredoxins"/>
    <property type="match status" value="1"/>
</dbReference>
<dbReference type="GO" id="GO:0046872">
    <property type="term" value="F:metal ion binding"/>
    <property type="evidence" value="ECO:0007669"/>
    <property type="project" value="UniProtKB-KW"/>
</dbReference>
<dbReference type="InterPro" id="IPR017900">
    <property type="entry name" value="4Fe4S_Fe_S_CS"/>
</dbReference>
<evidence type="ECO:0000256" key="1">
    <source>
        <dbReference type="ARBA" id="ARBA00001974"/>
    </source>
</evidence>
<evidence type="ECO:0000256" key="7">
    <source>
        <dbReference type="ARBA" id="ARBA00023004"/>
    </source>
</evidence>
<keyword evidence="5" id="KW-0285">Flavoprotein</keyword>
<evidence type="ECO:0000256" key="5">
    <source>
        <dbReference type="ARBA" id="ARBA00022827"/>
    </source>
</evidence>
<evidence type="ECO:0000256" key="8">
    <source>
        <dbReference type="ARBA" id="ARBA00023014"/>
    </source>
</evidence>
<dbReference type="PROSITE" id="PS00198">
    <property type="entry name" value="4FE4S_FER_1"/>
    <property type="match status" value="2"/>
</dbReference>
<keyword evidence="8" id="KW-0411">Iron-sulfur</keyword>
<dbReference type="RefSeq" id="WP_069587941.1">
    <property type="nucleotide sequence ID" value="NZ_CP017019.1"/>
</dbReference>
<feature type="domain" description="4Fe-4S ferredoxin-type" evidence="9">
    <location>
        <begin position="773"/>
        <end position="802"/>
    </location>
</feature>
<dbReference type="PROSITE" id="PS51379">
    <property type="entry name" value="4FE4S_FER_2"/>
    <property type="match status" value="4"/>
</dbReference>
<dbReference type="PANTHER" id="PTHR43498:SF1">
    <property type="entry name" value="COB--COM HETERODISULFIDE REDUCTASE IRON-SULFUR SUBUNIT A"/>
    <property type="match status" value="1"/>
</dbReference>
<dbReference type="InterPro" id="IPR039650">
    <property type="entry name" value="HdrA-like"/>
</dbReference>
<evidence type="ECO:0000256" key="2">
    <source>
        <dbReference type="ARBA" id="ARBA00006561"/>
    </source>
</evidence>
<feature type="domain" description="4Fe-4S ferredoxin-type" evidence="9">
    <location>
        <begin position="134"/>
        <end position="167"/>
    </location>
</feature>
<reference evidence="11 13" key="2">
    <citation type="submission" date="2019-05" db="EMBL/GenBank/DDBJ databases">
        <title>Genome sequence of Moorella thermoacetica ATCC 33924.</title>
        <authorList>
            <person name="Poehlein A."/>
            <person name="Bengelsdorf F.R."/>
            <person name="Duerre P."/>
            <person name="Daniel R."/>
        </authorList>
    </citation>
    <scope>NUCLEOTIDE SEQUENCE [LARGE SCALE GENOMIC DNA]</scope>
    <source>
        <strain evidence="11 13">ATCC 33924</strain>
    </source>
</reference>
<gene>
    <name evidence="11" type="primary">rsxB_3</name>
    <name evidence="10" type="ORF">Maut_00379</name>
    <name evidence="11" type="ORF">MTAT_25020</name>
</gene>
<keyword evidence="3" id="KW-0004">4Fe-4S</keyword>
<dbReference type="Gene3D" id="3.30.70.20">
    <property type="match status" value="2"/>
</dbReference>
<keyword evidence="5" id="KW-0274">FAD</keyword>
<dbReference type="EMBL" id="VCDX01000011">
    <property type="protein sequence ID" value="TYL10006.1"/>
    <property type="molecule type" value="Genomic_DNA"/>
</dbReference>
<dbReference type="Pfam" id="PF00037">
    <property type="entry name" value="Fer4"/>
    <property type="match status" value="1"/>
</dbReference>
<reference evidence="10 12" key="1">
    <citation type="submission" date="2016-08" db="EMBL/GenBank/DDBJ databases">
        <title>Moorella thermoacetica DSM 103132.</title>
        <authorList>
            <person name="Jendresen C.B."/>
            <person name="Redl S.M."/>
            <person name="Jensen T.O."/>
            <person name="Nielsen A.T."/>
        </authorList>
    </citation>
    <scope>NUCLEOTIDE SEQUENCE [LARGE SCALE GENOMIC DNA]</scope>
    <source>
        <strain evidence="10 12">DSM 103132</strain>
    </source>
</reference>
<name>A0AAC9HFF4_NEOTH</name>
<proteinExistence type="inferred from homology"/>
<dbReference type="Gene3D" id="3.50.50.60">
    <property type="entry name" value="FAD/NAD(P)-binding domain"/>
    <property type="match status" value="3"/>
</dbReference>
<dbReference type="PANTHER" id="PTHR43498">
    <property type="entry name" value="FERREDOXIN:COB-COM HETERODISULFIDE REDUCTASE SUBUNIT A"/>
    <property type="match status" value="1"/>
</dbReference>
<comment type="cofactor">
    <cofactor evidence="1">
        <name>FAD</name>
        <dbReference type="ChEBI" id="CHEBI:57692"/>
    </cofactor>
</comment>
<feature type="domain" description="4Fe-4S ferredoxin-type" evidence="9">
    <location>
        <begin position="803"/>
        <end position="832"/>
    </location>
</feature>